<dbReference type="PANTHER" id="PTHR46293:SF1">
    <property type="entry name" value="OS03G0632800 PROTEIN"/>
    <property type="match status" value="1"/>
</dbReference>
<keyword evidence="2 4" id="KW-0863">Zinc-finger</keyword>
<evidence type="ECO:0000256" key="4">
    <source>
        <dbReference type="PROSITE-ProRule" id="PRU00175"/>
    </source>
</evidence>
<proteinExistence type="predicted"/>
<dbReference type="PROSITE" id="PS00518">
    <property type="entry name" value="ZF_RING_1"/>
    <property type="match status" value="1"/>
</dbReference>
<dbReference type="PANTHER" id="PTHR46293">
    <property type="entry name" value="E3 UBIQUITIN PROTEIN LIGASE DRIP1"/>
    <property type="match status" value="1"/>
</dbReference>
<keyword evidence="1" id="KW-0479">Metal-binding</keyword>
<name>A0AAV7GYA9_DENCH</name>
<organism evidence="7 8">
    <name type="scientific">Dendrobium chrysotoxum</name>
    <name type="common">Orchid</name>
    <dbReference type="NCBI Taxonomy" id="161865"/>
    <lineage>
        <taxon>Eukaryota</taxon>
        <taxon>Viridiplantae</taxon>
        <taxon>Streptophyta</taxon>
        <taxon>Embryophyta</taxon>
        <taxon>Tracheophyta</taxon>
        <taxon>Spermatophyta</taxon>
        <taxon>Magnoliopsida</taxon>
        <taxon>Liliopsida</taxon>
        <taxon>Asparagales</taxon>
        <taxon>Orchidaceae</taxon>
        <taxon>Epidendroideae</taxon>
        <taxon>Malaxideae</taxon>
        <taxon>Dendrobiinae</taxon>
        <taxon>Dendrobium</taxon>
    </lineage>
</organism>
<gene>
    <name evidence="7" type="ORF">IEQ34_009092</name>
</gene>
<dbReference type="SMART" id="SM00184">
    <property type="entry name" value="RING"/>
    <property type="match status" value="1"/>
</dbReference>
<evidence type="ECO:0000256" key="3">
    <source>
        <dbReference type="ARBA" id="ARBA00022833"/>
    </source>
</evidence>
<feature type="domain" description="RING-type" evidence="6">
    <location>
        <begin position="27"/>
        <end position="68"/>
    </location>
</feature>
<dbReference type="EMBL" id="JAGFBR010000009">
    <property type="protein sequence ID" value="KAH0461517.1"/>
    <property type="molecule type" value="Genomic_DNA"/>
</dbReference>
<evidence type="ECO:0000313" key="8">
    <source>
        <dbReference type="Proteomes" id="UP000775213"/>
    </source>
</evidence>
<evidence type="ECO:0000256" key="2">
    <source>
        <dbReference type="ARBA" id="ARBA00022771"/>
    </source>
</evidence>
<feature type="compositionally biased region" description="Polar residues" evidence="5">
    <location>
        <begin position="191"/>
        <end position="210"/>
    </location>
</feature>
<protein>
    <recommendedName>
        <fullName evidence="6">RING-type domain-containing protein</fullName>
    </recommendedName>
</protein>
<dbReference type="GO" id="GO:0004842">
    <property type="term" value="F:ubiquitin-protein transferase activity"/>
    <property type="evidence" value="ECO:0007669"/>
    <property type="project" value="InterPro"/>
</dbReference>
<dbReference type="CDD" id="cd16525">
    <property type="entry name" value="RING-HC_PCGF"/>
    <property type="match status" value="1"/>
</dbReference>
<dbReference type="AlphaFoldDB" id="A0AAV7GYA9"/>
<dbReference type="Gene3D" id="3.10.20.90">
    <property type="entry name" value="Phosphatidylinositol 3-kinase Catalytic Subunit, Chain A, domain 1"/>
    <property type="match status" value="1"/>
</dbReference>
<keyword evidence="8" id="KW-1185">Reference proteome</keyword>
<sequence>MSNAEESIGPPQEVRVQRKLLLACMTCPLCHKLLRDATAISECLHTFCRKCIFDNLADEDADCCPICNIDLGCVPLEKLRPDHNLEDIRTKIFPYKRRKVNAPEVLPLMTLPIRRKERSLSSLVVDTPRIGTQTGLLGRRTKAAARKASTLRGLSPLTDEHAKKDGDNSEHLTNNFSSPESLSKMSHCRRQNSSNGVTSNHTPSNDSQNSREIFVDKSSLQAQVIIKAEKTIGFASDGYEHKVKVRSHPSKPKFQDAKNSNASACSAAVKARRMHDVIRKRKVLRPSAQAVLDAADVGSERRISPIWLSLVSLPEGEGDTTLPQISASYLRIREGNLPVTFLQKYLVKKLNLASEAEVEIACRGQPVNPALSLQDLTDQWLSQGPSQRIQSSVGTSAKEFVMVLTYSQKPVPP</sequence>
<accession>A0AAV7GYA9</accession>
<feature type="compositionally biased region" description="Polar residues" evidence="5">
    <location>
        <begin position="171"/>
        <end position="184"/>
    </location>
</feature>
<dbReference type="Pfam" id="PF13923">
    <property type="entry name" value="zf-C3HC4_2"/>
    <property type="match status" value="1"/>
</dbReference>
<keyword evidence="3" id="KW-0862">Zinc</keyword>
<feature type="region of interest" description="Disordered" evidence="5">
    <location>
        <begin position="135"/>
        <end position="210"/>
    </location>
</feature>
<dbReference type="InterPro" id="IPR013083">
    <property type="entry name" value="Znf_RING/FYVE/PHD"/>
</dbReference>
<dbReference type="InterPro" id="IPR017907">
    <property type="entry name" value="Znf_RING_CS"/>
</dbReference>
<dbReference type="Proteomes" id="UP000775213">
    <property type="component" value="Unassembled WGS sequence"/>
</dbReference>
<feature type="compositionally biased region" description="Basic and acidic residues" evidence="5">
    <location>
        <begin position="158"/>
        <end position="170"/>
    </location>
</feature>
<dbReference type="Gene3D" id="3.30.40.10">
    <property type="entry name" value="Zinc/RING finger domain, C3HC4 (zinc finger)"/>
    <property type="match status" value="1"/>
</dbReference>
<evidence type="ECO:0000256" key="1">
    <source>
        <dbReference type="ARBA" id="ARBA00022723"/>
    </source>
</evidence>
<reference evidence="7 8" key="1">
    <citation type="journal article" date="2021" name="Hortic Res">
        <title>Chromosome-scale assembly of the Dendrobium chrysotoxum genome enhances the understanding of orchid evolution.</title>
        <authorList>
            <person name="Zhang Y."/>
            <person name="Zhang G.Q."/>
            <person name="Zhang D."/>
            <person name="Liu X.D."/>
            <person name="Xu X.Y."/>
            <person name="Sun W.H."/>
            <person name="Yu X."/>
            <person name="Zhu X."/>
            <person name="Wang Z.W."/>
            <person name="Zhao X."/>
            <person name="Zhong W.Y."/>
            <person name="Chen H."/>
            <person name="Yin W.L."/>
            <person name="Huang T."/>
            <person name="Niu S.C."/>
            <person name="Liu Z.J."/>
        </authorList>
    </citation>
    <scope>NUCLEOTIDE SEQUENCE [LARGE SCALE GENOMIC DNA]</scope>
    <source>
        <strain evidence="7">Lindl</strain>
    </source>
</reference>
<dbReference type="InterPro" id="IPR044807">
    <property type="entry name" value="DRIP1-like"/>
</dbReference>
<comment type="caution">
    <text evidence="7">The sequence shown here is derived from an EMBL/GenBank/DDBJ whole genome shotgun (WGS) entry which is preliminary data.</text>
</comment>
<dbReference type="GO" id="GO:0008270">
    <property type="term" value="F:zinc ion binding"/>
    <property type="evidence" value="ECO:0007669"/>
    <property type="project" value="UniProtKB-KW"/>
</dbReference>
<dbReference type="SUPFAM" id="SSF57850">
    <property type="entry name" value="RING/U-box"/>
    <property type="match status" value="1"/>
</dbReference>
<evidence type="ECO:0000256" key="5">
    <source>
        <dbReference type="SAM" id="MobiDB-lite"/>
    </source>
</evidence>
<evidence type="ECO:0000313" key="7">
    <source>
        <dbReference type="EMBL" id="KAH0461517.1"/>
    </source>
</evidence>
<evidence type="ECO:0000259" key="6">
    <source>
        <dbReference type="PROSITE" id="PS50089"/>
    </source>
</evidence>
<dbReference type="InterPro" id="IPR001841">
    <property type="entry name" value="Znf_RING"/>
</dbReference>
<dbReference type="PROSITE" id="PS50089">
    <property type="entry name" value="ZF_RING_2"/>
    <property type="match status" value="1"/>
</dbReference>